<evidence type="ECO:0000313" key="10">
    <source>
        <dbReference type="Proteomes" id="UP001341135"/>
    </source>
</evidence>
<organism evidence="9 10">
    <name type="scientific">Pyrodictium abyssi</name>
    <dbReference type="NCBI Taxonomy" id="54256"/>
    <lineage>
        <taxon>Archaea</taxon>
        <taxon>Thermoproteota</taxon>
        <taxon>Thermoprotei</taxon>
        <taxon>Desulfurococcales</taxon>
        <taxon>Pyrodictiaceae</taxon>
        <taxon>Pyrodictium</taxon>
    </lineage>
</organism>
<sequence length="314" mass="35204">MPLPKPRPSPAAFFLLPALLLVAVFYIVPLVLSIYISFTPLENWNLHRYLGELTSYNYERLAYMILHDPDVGKVVRTTIVFVATTLAVNVLGGLALALSTFLMEERVSLPYRVLWMLPRMTPIAVYSLMWYYFFLGDKSGTLNSILLSLGVMDKPLSWGTDPGLLPYSAWVILVIVNGFVGVSFGMVVFYSALRSIPREHLIAARVDGASTWQLVRYVLVPQLRWHLVYVTVWQLLSLVTTYAHIFLLVEWGAVDKWWGSTWALYVFNTAFTTSDQGLAAAAATILVVIGAALGVVALRVLGFHRMMQEPRGDL</sequence>
<gene>
    <name evidence="9" type="ORF">PABY_18510</name>
</gene>
<feature type="transmembrane region" description="Helical" evidence="7">
    <location>
        <begin position="113"/>
        <end position="133"/>
    </location>
</feature>
<comment type="similarity">
    <text evidence="7">Belongs to the binding-protein-dependent transport system permease family.</text>
</comment>
<dbReference type="InterPro" id="IPR035906">
    <property type="entry name" value="MetI-like_sf"/>
</dbReference>
<feature type="transmembrane region" description="Helical" evidence="7">
    <location>
        <begin position="79"/>
        <end position="101"/>
    </location>
</feature>
<evidence type="ECO:0000256" key="4">
    <source>
        <dbReference type="ARBA" id="ARBA00022692"/>
    </source>
</evidence>
<dbReference type="InterPro" id="IPR000515">
    <property type="entry name" value="MetI-like"/>
</dbReference>
<dbReference type="Proteomes" id="UP001341135">
    <property type="component" value="Chromosome"/>
</dbReference>
<evidence type="ECO:0000256" key="3">
    <source>
        <dbReference type="ARBA" id="ARBA00022475"/>
    </source>
</evidence>
<keyword evidence="6 7" id="KW-0472">Membrane</keyword>
<name>A0ABN6ZQ00_9CREN</name>
<keyword evidence="4 7" id="KW-0812">Transmembrane</keyword>
<dbReference type="PANTHER" id="PTHR30193:SF37">
    <property type="entry name" value="INNER MEMBRANE ABC TRANSPORTER PERMEASE PROTEIN YCJO"/>
    <property type="match status" value="1"/>
</dbReference>
<proteinExistence type="inferred from homology"/>
<keyword evidence="3" id="KW-1003">Cell membrane</keyword>
<feature type="transmembrane region" description="Helical" evidence="7">
    <location>
        <begin position="226"/>
        <end position="249"/>
    </location>
</feature>
<evidence type="ECO:0000259" key="8">
    <source>
        <dbReference type="PROSITE" id="PS50928"/>
    </source>
</evidence>
<keyword evidence="5 7" id="KW-1133">Transmembrane helix</keyword>
<evidence type="ECO:0000313" key="9">
    <source>
        <dbReference type="EMBL" id="BES82284.1"/>
    </source>
</evidence>
<dbReference type="SUPFAM" id="SSF161098">
    <property type="entry name" value="MetI-like"/>
    <property type="match status" value="1"/>
</dbReference>
<evidence type="ECO:0000256" key="7">
    <source>
        <dbReference type="RuleBase" id="RU363032"/>
    </source>
</evidence>
<evidence type="ECO:0000256" key="2">
    <source>
        <dbReference type="ARBA" id="ARBA00022448"/>
    </source>
</evidence>
<accession>A0ABN6ZQ00</accession>
<reference evidence="9 10" key="1">
    <citation type="submission" date="2023-09" db="EMBL/GenBank/DDBJ databases">
        <title>Pyrofollis japonicus gen. nov. sp. nov., a novel member of the family Pyrodictiaceae isolated from the Iheya North hydrothermal field.</title>
        <authorList>
            <person name="Miyazaki U."/>
            <person name="Sanari M."/>
            <person name="Tame A."/>
            <person name="Kitajima M."/>
            <person name="Okamoto A."/>
            <person name="Sawayama S."/>
            <person name="Miyazaki J."/>
            <person name="Takai K."/>
            <person name="Nakagawa S."/>
        </authorList>
    </citation>
    <scope>NUCLEOTIDE SEQUENCE [LARGE SCALE GENOMIC DNA]</scope>
    <source>
        <strain evidence="9 10">AV2</strain>
    </source>
</reference>
<evidence type="ECO:0000256" key="5">
    <source>
        <dbReference type="ARBA" id="ARBA00022989"/>
    </source>
</evidence>
<dbReference type="CDD" id="cd06261">
    <property type="entry name" value="TM_PBP2"/>
    <property type="match status" value="1"/>
</dbReference>
<comment type="subcellular location">
    <subcellularLocation>
        <location evidence="1 7">Cell membrane</location>
        <topology evidence="1 7">Multi-pass membrane protein</topology>
    </subcellularLocation>
</comment>
<dbReference type="EMBL" id="AP028907">
    <property type="protein sequence ID" value="BES82284.1"/>
    <property type="molecule type" value="Genomic_DNA"/>
</dbReference>
<dbReference type="PROSITE" id="PS50928">
    <property type="entry name" value="ABC_TM1"/>
    <property type="match status" value="1"/>
</dbReference>
<feature type="transmembrane region" description="Helical" evidence="7">
    <location>
        <begin position="278"/>
        <end position="301"/>
    </location>
</feature>
<feature type="domain" description="ABC transmembrane type-1" evidence="8">
    <location>
        <begin position="75"/>
        <end position="297"/>
    </location>
</feature>
<keyword evidence="2 7" id="KW-0813">Transport</keyword>
<protein>
    <submittedName>
        <fullName evidence="9">Sugar ABC transporter permease</fullName>
    </submittedName>
</protein>
<keyword evidence="10" id="KW-1185">Reference proteome</keyword>
<evidence type="ECO:0000256" key="1">
    <source>
        <dbReference type="ARBA" id="ARBA00004651"/>
    </source>
</evidence>
<dbReference type="Pfam" id="PF00528">
    <property type="entry name" value="BPD_transp_1"/>
    <property type="match status" value="1"/>
</dbReference>
<feature type="transmembrane region" description="Helical" evidence="7">
    <location>
        <begin position="167"/>
        <end position="193"/>
    </location>
</feature>
<feature type="transmembrane region" description="Helical" evidence="7">
    <location>
        <begin position="12"/>
        <end position="38"/>
    </location>
</feature>
<evidence type="ECO:0000256" key="6">
    <source>
        <dbReference type="ARBA" id="ARBA00023136"/>
    </source>
</evidence>
<dbReference type="Gene3D" id="1.10.3720.10">
    <property type="entry name" value="MetI-like"/>
    <property type="match status" value="1"/>
</dbReference>
<dbReference type="PANTHER" id="PTHR30193">
    <property type="entry name" value="ABC TRANSPORTER PERMEASE PROTEIN"/>
    <property type="match status" value="1"/>
</dbReference>
<dbReference type="InterPro" id="IPR051393">
    <property type="entry name" value="ABC_transporter_permease"/>
</dbReference>